<dbReference type="Gene3D" id="3.30.420.10">
    <property type="entry name" value="Ribonuclease H-like superfamily/Ribonuclease H"/>
    <property type="match status" value="4"/>
</dbReference>
<dbReference type="Proteomes" id="UP000064893">
    <property type="component" value="Chromosome"/>
</dbReference>
<feature type="domain" description="HNH Cas9-type" evidence="13">
    <location>
        <begin position="655"/>
        <end position="818"/>
    </location>
</feature>
<keyword evidence="10" id="KW-0464">Manganese</keyword>
<dbReference type="EC" id="3.1.-.-" evidence="12"/>
<evidence type="ECO:0000256" key="5">
    <source>
        <dbReference type="ARBA" id="ARBA00022801"/>
    </source>
</evidence>
<evidence type="ECO:0000256" key="8">
    <source>
        <dbReference type="ARBA" id="ARBA00023118"/>
    </source>
</evidence>
<dbReference type="GO" id="GO:0046872">
    <property type="term" value="F:metal ion binding"/>
    <property type="evidence" value="ECO:0007669"/>
    <property type="project" value="UniProtKB-UniRule"/>
</dbReference>
<feature type="binding site" evidence="12">
    <location>
        <position position="8"/>
    </location>
    <ligand>
        <name>Mg(2+)</name>
        <dbReference type="ChEBI" id="CHEBI:18420"/>
        <label>1</label>
    </ligand>
</feature>
<comment type="domain">
    <text evidence="12">Has 2 endonuclease domains. The discontinuous RuvC-like domain cleaves the target DNA noncomplementary to crRNA while the HNH nuclease domain cleaves the target DNA complementary to crRNA.</text>
</comment>
<dbReference type="GO" id="GO:0003677">
    <property type="term" value="F:DNA binding"/>
    <property type="evidence" value="ECO:0007669"/>
    <property type="project" value="UniProtKB-UniRule"/>
</dbReference>
<evidence type="ECO:0000256" key="12">
    <source>
        <dbReference type="HAMAP-Rule" id="MF_01480"/>
    </source>
</evidence>
<evidence type="ECO:0000256" key="3">
    <source>
        <dbReference type="ARBA" id="ARBA00022723"/>
    </source>
</evidence>
<dbReference type="InterPro" id="IPR033114">
    <property type="entry name" value="HNH_CAS9"/>
</dbReference>
<dbReference type="GO" id="GO:0016787">
    <property type="term" value="F:hydrolase activity"/>
    <property type="evidence" value="ECO:0007669"/>
    <property type="project" value="UniProtKB-KW"/>
</dbReference>
<feature type="binding site" evidence="12">
    <location>
        <position position="1166"/>
    </location>
    <ligand>
        <name>Mg(2+)</name>
        <dbReference type="ChEBI" id="CHEBI:18420"/>
        <label>2</label>
    </ligand>
</feature>
<evidence type="ECO:0000256" key="7">
    <source>
        <dbReference type="ARBA" id="ARBA00022884"/>
    </source>
</evidence>
<keyword evidence="15" id="KW-1185">Reference proteome</keyword>
<dbReference type="NCBIfam" id="TIGR01865">
    <property type="entry name" value="cas_Csn1"/>
    <property type="match status" value="1"/>
</dbReference>
<dbReference type="HAMAP" id="MF_01480">
    <property type="entry name" value="Cas9"/>
    <property type="match status" value="1"/>
</dbReference>
<dbReference type="EMBL" id="CP013118">
    <property type="protein sequence ID" value="ALO14599.1"/>
    <property type="molecule type" value="Genomic_DNA"/>
</dbReference>
<feature type="active site" description="For RuvC-like nuclease domain" evidence="12">
    <location>
        <position position="8"/>
    </location>
</feature>
<comment type="subunit">
    <text evidence="11 12">Monomer. Binds crRNA and tracrRNA.</text>
</comment>
<dbReference type="OrthoDB" id="9777169at2"/>
<evidence type="ECO:0000256" key="6">
    <source>
        <dbReference type="ARBA" id="ARBA00022842"/>
    </source>
</evidence>
<gene>
    <name evidence="12 14" type="primary">cas9</name>
    <name evidence="14" type="ORF">L21SP5_00932</name>
</gene>
<feature type="binding site" evidence="12">
    <location>
        <position position="8"/>
    </location>
    <ligand>
        <name>Mg(2+)</name>
        <dbReference type="ChEBI" id="CHEBI:18420"/>
        <label>2</label>
    </ligand>
</feature>
<dbReference type="PROSITE" id="PS51749">
    <property type="entry name" value="HNH_CAS9"/>
    <property type="match status" value="1"/>
</dbReference>
<keyword evidence="6 12" id="KW-0460">Magnesium</keyword>
<dbReference type="GO" id="GO:0004519">
    <property type="term" value="F:endonuclease activity"/>
    <property type="evidence" value="ECO:0007669"/>
    <property type="project" value="UniProtKB-UniRule"/>
</dbReference>
<feature type="binding site" evidence="12">
    <location>
        <position position="651"/>
    </location>
    <ligand>
        <name>Mg(2+)</name>
        <dbReference type="ChEBI" id="CHEBI:18420"/>
        <label>2</label>
    </ligand>
</feature>
<dbReference type="STRING" id="1307839.L21SP5_00932"/>
<dbReference type="Gene3D" id="1.10.30.50">
    <property type="match status" value="1"/>
</dbReference>
<proteinExistence type="inferred from homology"/>
<keyword evidence="2 12" id="KW-0540">Nuclease</keyword>
<dbReference type="Pfam" id="PF18541">
    <property type="entry name" value="RuvC_III"/>
    <property type="match status" value="2"/>
</dbReference>
<dbReference type="RefSeq" id="WP_057952132.1">
    <property type="nucleotide sequence ID" value="NZ_CP013118.1"/>
</dbReference>
<evidence type="ECO:0000256" key="11">
    <source>
        <dbReference type="ARBA" id="ARBA00046380"/>
    </source>
</evidence>
<reference evidence="14 15" key="1">
    <citation type="submission" date="2015-11" db="EMBL/GenBank/DDBJ databases">
        <title>Description and complete genome sequence of a novel strain predominating in hypersaline microbial mats and representing a new family of the Bacteriodetes phylum.</title>
        <authorList>
            <person name="Spring S."/>
            <person name="Bunk B."/>
            <person name="Sproer C."/>
            <person name="Klenk H.-P."/>
        </authorList>
    </citation>
    <scope>NUCLEOTIDE SEQUENCE [LARGE SCALE GENOMIC DNA]</scope>
    <source>
        <strain evidence="14 15">L21-Spi-D4</strain>
    </source>
</reference>
<dbReference type="GO" id="GO:0051607">
    <property type="term" value="P:defense response to virus"/>
    <property type="evidence" value="ECO:0007669"/>
    <property type="project" value="UniProtKB-UniRule"/>
</dbReference>
<keyword evidence="9 12" id="KW-0238">DNA-binding</keyword>
<keyword evidence="4 12" id="KW-0255">Endonuclease</keyword>
<sequence>MTRILGLDMGTNSIGWAVVDKEQEQIEDSGVRIFPEGVVNKNEGEGREKSKNALRTENRQIRRQVARRRFRKIKLLELLIEQDMCPLTKDQLMVWKHWDKSKKSEGRHFPQNERFSEWLTLNPYDLRNRGVNGELTKMELGRLLYHMIQRRGFLSSRKEKDTGKIYTGKENMVGIDDTKEALNSNTLGEYLYSIYPEDNESFQNMRDKKGDDLRIRGRYTLRDMYVEEFEKIWNQQAKRLGLDKVNVTKKKIVFLNGGKTRNRNAKKIEYLKKHRDKVDIDEIIIRRENANKKLTRVTSYKNISLHDHLGGRIELQDDKVKFDNKDSVLFYQRPLRSQKKLLGKCRYEKNKTPVSISHPDFEIYRAWLYVNTIKFGNNIPLPLEQKQKIIGYLKTKKSAVKFADIIKLLQMSHENFNYKDDDKVEGCPTIAQLSKLFSGSGWTQNYHNIWHDFYFYDDSELLFKKLSNAKAYELKDKITLDDIKKISIKDDAYARISLKAVRNILPFLKRGLLYNQAVVLGGVKNAFNYKVQSDEVPRWDRFEDDHDTIVKDILSIINQKNKQGETIERIKEYLTNPINEYGFEQNSPALKKLYHHSQEIEEKEKSDKISEIENLRNPIVQRAVQEMRRMVNELLKKHGKFDRIVVEMGREMKLGKKGRNELSRAIRQNFEANENVREILKEYQLAPSRQNIQKVLLFNEIQDKTGKVICPYTGKALNISDLLGVGNKVQIEHIIPRSYSQDDSFANKTLCDAKFNQLKGNLTPYQFYLKNSDKKLWGAASWDEIEQRAYNILHFNKAKRFTTKKLEWKTEEFISRQLNDDRYISRKTKEVLSEVCNEILVMPGAVTADLRRLWGLNNILQPTIGLPKDNFDIDENKSLSYWAVTDENKNIRKLYPTNNPRPDVAEGETVVAGNVTKNKFKSQRLNLEFDAPEIPDGKYYVKFPVSNPVETIRQYIEKPEYADNEVILRGLINRNKFKHDSLKQRVDVNENLEDGKYWAKFKIIDKGFEIPEKNKRPENKNGICLFGKVKDNHFTSYIYQCETDLKDGQYWVLLDLDFDNVEFIPTKNKKPEIRENQILVLGDVNEEKKFTAIHDMQLQFDWDEKPGRYWAVLNILSAEPEFTAIENKPPEIDDNEKLIEGKVWVDHKTGEIRFDPKKNRDDHRHHAIDAITIALTDYNIINQLNRYNAEKDTLQKGNAAEKPSFDEPWDGFFKQAKQIAGNILVSYHKDNTVTKKVKMFIEKNGKKFLSEGQAVRGELHKKYIYGKRKPPMGEQSFHKRKFLKDLKDNQLDKIVDENVKRIVKHAREREKILKAQITALQKDRTKAGDIEEKNIDEQIKSLEEEIRLLYTLPNKNGDRVPIKKVRIRENLGNTEMLKPSENVNQYVNPRNNHHVLIYRDNEGKLRESVVTLWEAVERKSQKEDVYQLPPDGKEKVTTLEVNDMFLLGLDSEQANNLLTIDKKILSKYLYRVQKVSGGDYSFRFHLASTLNKKEEEIRIASFTAWEKVHPIKIKINILGQIEKI</sequence>
<dbReference type="KEGG" id="blq:L21SP5_00932"/>
<accession>A0A0S2HWZ2</accession>
<evidence type="ECO:0000256" key="4">
    <source>
        <dbReference type="ARBA" id="ARBA00022759"/>
    </source>
</evidence>
<dbReference type="PATRIC" id="fig|1307839.3.peg.986"/>
<protein>
    <recommendedName>
        <fullName evidence="12">CRISPR-associated endonuclease Cas9</fullName>
        <ecNumber evidence="12">3.1.-.-</ecNumber>
    </recommendedName>
</protein>
<evidence type="ECO:0000259" key="13">
    <source>
        <dbReference type="PROSITE" id="PS51749"/>
    </source>
</evidence>
<dbReference type="InterPro" id="IPR041383">
    <property type="entry name" value="RuvC_III"/>
</dbReference>
<keyword evidence="5 12" id="KW-0378">Hydrolase</keyword>
<evidence type="ECO:0000256" key="9">
    <source>
        <dbReference type="ARBA" id="ARBA00023125"/>
    </source>
</evidence>
<name>A0A0S2HWZ2_9BACT</name>
<comment type="similarity">
    <text evidence="12">Belongs to the CRISPR-associated Cas9 family.</text>
</comment>
<evidence type="ECO:0000256" key="1">
    <source>
        <dbReference type="ARBA" id="ARBA00001946"/>
    </source>
</evidence>
<keyword evidence="7 12" id="KW-0694">RNA-binding</keyword>
<evidence type="ECO:0000313" key="14">
    <source>
        <dbReference type="EMBL" id="ALO14599.1"/>
    </source>
</evidence>
<evidence type="ECO:0000256" key="10">
    <source>
        <dbReference type="ARBA" id="ARBA00023211"/>
    </source>
</evidence>
<keyword evidence="8 12" id="KW-0051">Antiviral defense</keyword>
<comment type="function">
    <text evidence="12">CRISPR (clustered regularly interspaced short palindromic repeat) is an adaptive immune system that provides protection against mobile genetic elements (viruses, transposable elements and conjugative plasmids). CRISPR clusters contain spacers, sequences complementary to antecedent mobile elements, and target invading nucleic acids. CRISPR clusters are transcribed and processed into CRISPR RNA (crRNA). In type II CRISPR systems correct processing of pre-crRNA requires a trans-encoded small RNA (tracrRNA), endogenous ribonuclease 3 (rnc) and this protein. The tracrRNA serves as a guide for ribonuclease 3-aided processing of pre-crRNA. Subsequently Cas9/crRNA/tracrRNA endonucleolytically cleaves linear or circular dsDNA target complementary to the spacer; Cas9 is inactive in the absence of the 2 guide RNAs (gRNA). Cas9 recognizes the protospacer adjacent motif (PAM) in the CRISPR repeat sequences to help distinguish self versus nonself, as targets within the bacterial CRISPR locus do not have PAMs. PAM recognition is also required for catalytic activity.</text>
</comment>
<feature type="binding site" evidence="12">
    <location>
        <position position="651"/>
    </location>
    <ligand>
        <name>Mg(2+)</name>
        <dbReference type="ChEBI" id="CHEBI:18420"/>
        <label>1</label>
    </ligand>
</feature>
<dbReference type="GO" id="GO:0043571">
    <property type="term" value="P:maintenance of CRISPR repeat elements"/>
    <property type="evidence" value="ECO:0007669"/>
    <property type="project" value="UniProtKB-UniRule"/>
</dbReference>
<dbReference type="Pfam" id="PF13395">
    <property type="entry name" value="HNH_4"/>
    <property type="match status" value="1"/>
</dbReference>
<dbReference type="GO" id="GO:0003723">
    <property type="term" value="F:RNA binding"/>
    <property type="evidence" value="ECO:0007669"/>
    <property type="project" value="UniProtKB-UniRule"/>
</dbReference>
<feature type="active site" description="Proton acceptor for HNH nuclease domain" evidence="12">
    <location>
        <position position="733"/>
    </location>
</feature>
<organism evidence="14 15">
    <name type="scientific">Salinivirga cyanobacteriivorans</name>
    <dbReference type="NCBI Taxonomy" id="1307839"/>
    <lineage>
        <taxon>Bacteria</taxon>
        <taxon>Pseudomonadati</taxon>
        <taxon>Bacteroidota</taxon>
        <taxon>Bacteroidia</taxon>
        <taxon>Bacteroidales</taxon>
        <taxon>Salinivirgaceae</taxon>
        <taxon>Salinivirga</taxon>
    </lineage>
</organism>
<comment type="cofactor">
    <cofactor evidence="1 12">
        <name>Mg(2+)</name>
        <dbReference type="ChEBI" id="CHEBI:18420"/>
    </cofactor>
</comment>
<evidence type="ECO:0000256" key="2">
    <source>
        <dbReference type="ARBA" id="ARBA00022722"/>
    </source>
</evidence>
<feature type="binding site" evidence="12">
    <location>
        <position position="647"/>
    </location>
    <ligand>
        <name>Mg(2+)</name>
        <dbReference type="ChEBI" id="CHEBI:18420"/>
        <label>1</label>
    </ligand>
</feature>
<dbReference type="InterPro" id="IPR003615">
    <property type="entry name" value="HNH_nuc"/>
</dbReference>
<dbReference type="InterPro" id="IPR036397">
    <property type="entry name" value="RNaseH_sf"/>
</dbReference>
<dbReference type="InterPro" id="IPR028629">
    <property type="entry name" value="Cas9"/>
</dbReference>
<keyword evidence="3 12" id="KW-0479">Metal-binding</keyword>
<evidence type="ECO:0000313" key="15">
    <source>
        <dbReference type="Proteomes" id="UP000064893"/>
    </source>
</evidence>